<keyword evidence="3" id="KW-1185">Reference proteome</keyword>
<dbReference type="STRING" id="153721.MYP_4081"/>
<dbReference type="InterPro" id="IPR048958">
    <property type="entry name" value="Polysacc_lyase_14"/>
</dbReference>
<feature type="domain" description="Polysaccharide lyase 14" evidence="1">
    <location>
        <begin position="56"/>
        <end position="262"/>
    </location>
</feature>
<evidence type="ECO:0000313" key="2">
    <source>
        <dbReference type="EMBL" id="GAL86851.1"/>
    </source>
</evidence>
<reference evidence="2 3" key="1">
    <citation type="submission" date="2014-09" db="EMBL/GenBank/DDBJ databases">
        <title>Sporocytophaga myxococcoides PG-01 genome sequencing.</title>
        <authorList>
            <person name="Liu L."/>
            <person name="Gao P.J."/>
            <person name="Chen G.J."/>
            <person name="Wang L.S."/>
        </authorList>
    </citation>
    <scope>NUCLEOTIDE SEQUENCE [LARGE SCALE GENOMIC DNA]</scope>
    <source>
        <strain evidence="2 3">PG-01</strain>
    </source>
</reference>
<dbReference type="PANTHER" id="PTHR40124">
    <property type="match status" value="1"/>
</dbReference>
<dbReference type="InterPro" id="IPR026444">
    <property type="entry name" value="Secre_tail"/>
</dbReference>
<dbReference type="AlphaFoldDB" id="A0A098LIN2"/>
<dbReference type="Proteomes" id="UP000030185">
    <property type="component" value="Unassembled WGS sequence"/>
</dbReference>
<comment type="caution">
    <text evidence="2">The sequence shown here is derived from an EMBL/GenBank/DDBJ whole genome shotgun (WGS) entry which is preliminary data.</text>
</comment>
<gene>
    <name evidence="2" type="ORF">MYP_4081</name>
</gene>
<dbReference type="GO" id="GO:0016829">
    <property type="term" value="F:lyase activity"/>
    <property type="evidence" value="ECO:0007669"/>
    <property type="project" value="UniProtKB-KW"/>
</dbReference>
<dbReference type="Pfam" id="PF21294">
    <property type="entry name" value="Polysacc_lyase_14"/>
    <property type="match status" value="1"/>
</dbReference>
<dbReference type="Gene3D" id="2.60.120.200">
    <property type="match status" value="1"/>
</dbReference>
<keyword evidence="2" id="KW-0456">Lyase</keyword>
<name>A0A098LIN2_9BACT</name>
<sequence>MLSVNLYSQIVASTDFEQFSKGSFFTRSQWQSAGFTVPWVNGFDANRAVIDGEYSKSGSNALRLYYPKGQFGTANTGGQAPLMVPPQDEYFISYYVRFSEDFSWGTNSEGGKLPGLAGGGRCSGCATCTGSNGFTARLMWRTNGKAVIYLYHLNKVNPPCGDNYDIVVDGKTLYFEKGQWYKISQRVKVNTGTNKDGEVEMWINDQHAQIKLYNGSLVDKLSGIQFVSNGDKVDALYFSTFHGGSTTDWAPLVDSYVWFDDIVISTKVTDVVNGTVTSNWQTSGSNNSGISPIPVKQNEVVYVHGVAENSTIEWIDMMGKVFAKSMVDKGGIVFVPPVNNGIYLIKYFDRNEVVMKRIVVE</sequence>
<proteinExistence type="predicted"/>
<dbReference type="EMBL" id="BBLT01000010">
    <property type="protein sequence ID" value="GAL86851.1"/>
    <property type="molecule type" value="Genomic_DNA"/>
</dbReference>
<dbReference type="PANTHER" id="PTHR40124:SF1">
    <property type="entry name" value="DISAGGREGATASE RELATED REPEAT PROTEIN"/>
    <property type="match status" value="1"/>
</dbReference>
<dbReference type="eggNOG" id="ENOG502ZBB1">
    <property type="taxonomic scope" value="Bacteria"/>
</dbReference>
<evidence type="ECO:0000313" key="3">
    <source>
        <dbReference type="Proteomes" id="UP000030185"/>
    </source>
</evidence>
<dbReference type="NCBIfam" id="TIGR04183">
    <property type="entry name" value="Por_Secre_tail"/>
    <property type="match status" value="1"/>
</dbReference>
<accession>A0A098LIN2</accession>
<evidence type="ECO:0000259" key="1">
    <source>
        <dbReference type="Pfam" id="PF21294"/>
    </source>
</evidence>
<organism evidence="2 3">
    <name type="scientific">Sporocytophaga myxococcoides</name>
    <dbReference type="NCBI Taxonomy" id="153721"/>
    <lineage>
        <taxon>Bacteria</taxon>
        <taxon>Pseudomonadati</taxon>
        <taxon>Bacteroidota</taxon>
        <taxon>Cytophagia</taxon>
        <taxon>Cytophagales</taxon>
        <taxon>Cytophagaceae</taxon>
        <taxon>Sporocytophaga</taxon>
    </lineage>
</organism>
<protein>
    <submittedName>
        <fullName evidence="2">Polysaccharide lyase polysaccharide lyase family 14 protein</fullName>
    </submittedName>
</protein>